<dbReference type="RefSeq" id="WP_169335891.1">
    <property type="nucleotide sequence ID" value="NZ_QJKF01000001.1"/>
</dbReference>
<dbReference type="AlphaFoldDB" id="A0A318KN20"/>
<dbReference type="Proteomes" id="UP000247569">
    <property type="component" value="Unassembled WGS sequence"/>
</dbReference>
<evidence type="ECO:0000313" key="1">
    <source>
        <dbReference type="EMBL" id="PXX71060.1"/>
    </source>
</evidence>
<organism evidence="1 2">
    <name type="scientific">Nocardia tenerifensis</name>
    <dbReference type="NCBI Taxonomy" id="228006"/>
    <lineage>
        <taxon>Bacteria</taxon>
        <taxon>Bacillati</taxon>
        <taxon>Actinomycetota</taxon>
        <taxon>Actinomycetes</taxon>
        <taxon>Mycobacteriales</taxon>
        <taxon>Nocardiaceae</taxon>
        <taxon>Nocardia</taxon>
    </lineage>
</organism>
<evidence type="ECO:0000313" key="2">
    <source>
        <dbReference type="Proteomes" id="UP000247569"/>
    </source>
</evidence>
<name>A0A318KN20_9NOCA</name>
<dbReference type="EMBL" id="QJKF01000001">
    <property type="protein sequence ID" value="PXX71060.1"/>
    <property type="molecule type" value="Genomic_DNA"/>
</dbReference>
<reference evidence="1 2" key="1">
    <citation type="submission" date="2018-05" db="EMBL/GenBank/DDBJ databases">
        <title>Genomic Encyclopedia of Type Strains, Phase IV (KMG-IV): sequencing the most valuable type-strain genomes for metagenomic binning, comparative biology and taxonomic classification.</title>
        <authorList>
            <person name="Goeker M."/>
        </authorList>
    </citation>
    <scope>NUCLEOTIDE SEQUENCE [LARGE SCALE GENOMIC DNA]</scope>
    <source>
        <strain evidence="1 2">DSM 44704</strain>
    </source>
</reference>
<protein>
    <submittedName>
        <fullName evidence="1">Uncharacterized protein</fullName>
    </submittedName>
</protein>
<sequence>MARVPGVATVIRVDCMIPVRHVVALPVVPGVEPTPGVIGARSLLRMIRVAVPPVLDGMSRVASMVYVPGMVTALSAPSLLRVRRVVVLPALPDEGCAPGVIGAPGLLGLIRAAVPPGLEGMFRVVSTIPVPSIPPARSAISLLGLRQTVTLRTLLDMARVRHRTRVPVLPGVGRALGIVGAPGLLGVPRVSIPPVPSAIGLLDVRRAVKLPALLGIARARHTTRAPVLPGLGRALGIVGALSLLGVIRAAVPPVLEDMFRGGGMVRTPGVTPVPSAIGLLGVRRGIKLPALLGMARVGCRTHVPVLTGVGRASGVISAPALLDRLCVSGAVSVGVPRRSASGMVGGHGATIYRARARGVGPAVMAVMVGAFSGRGVRGVIGAPGVVDAVILITENVRGVLPQLASGNGSRVLGMCRMNAWCALLGDVGLAGMPGAVVRSAVVGGGHIVAGCGVSRIT</sequence>
<proteinExistence type="predicted"/>
<gene>
    <name evidence="1" type="ORF">DFR70_101481</name>
</gene>
<comment type="caution">
    <text evidence="1">The sequence shown here is derived from an EMBL/GenBank/DDBJ whole genome shotgun (WGS) entry which is preliminary data.</text>
</comment>
<accession>A0A318KN20</accession>
<keyword evidence="2" id="KW-1185">Reference proteome</keyword>